<protein>
    <recommendedName>
        <fullName evidence="3">HAT C-terminal dimerisation domain-containing protein</fullName>
    </recommendedName>
</protein>
<evidence type="ECO:0000259" key="3">
    <source>
        <dbReference type="Pfam" id="PF05699"/>
    </source>
</evidence>
<feature type="domain" description="HAT C-terminal dimerisation" evidence="3">
    <location>
        <begin position="89"/>
        <end position="141"/>
    </location>
</feature>
<proteinExistence type="predicted"/>
<dbReference type="InterPro" id="IPR055298">
    <property type="entry name" value="AtLOH3-like"/>
</dbReference>
<dbReference type="PANTHER" id="PTHR11697:SF230">
    <property type="entry name" value="ZINC FINGER, MYM DOMAIN CONTAINING 1"/>
    <property type="match status" value="1"/>
</dbReference>
<dbReference type="Pfam" id="PF05699">
    <property type="entry name" value="Dimer_Tnp_hAT"/>
    <property type="match status" value="1"/>
</dbReference>
<dbReference type="PANTHER" id="PTHR11697">
    <property type="entry name" value="GENERAL TRANSCRIPTION FACTOR 2-RELATED ZINC FINGER PROTEIN"/>
    <property type="match status" value="1"/>
</dbReference>
<dbReference type="InterPro" id="IPR008906">
    <property type="entry name" value="HATC_C_dom"/>
</dbReference>
<dbReference type="GO" id="GO:0046983">
    <property type="term" value="F:protein dimerization activity"/>
    <property type="evidence" value="ECO:0007669"/>
    <property type="project" value="InterPro"/>
</dbReference>
<dbReference type="EMBL" id="JAUHHV010000002">
    <property type="protein sequence ID" value="KAK1431683.1"/>
    <property type="molecule type" value="Genomic_DNA"/>
</dbReference>
<dbReference type="InterPro" id="IPR012337">
    <property type="entry name" value="RNaseH-like_sf"/>
</dbReference>
<sequence length="196" mass="21797">MGCCPDGLLLQKDRWADALMGLLLLRLFQTKKGQLLLTCFVVSALLLLEGCFLLAIVNHNSINHQIPTAAVINTNGLCDLARLMVETGKHRSFPLAYRILKLALVLPVATATVERSFSKLKLVKTDLRNRMGDEFLNGALFTSNLMTNLALVAKVVNEDWSEGNDPKSTDAEEEDDEYDWSDKSDPISEIEAEEMN</sequence>
<accession>A0AAD8KZA2</accession>
<gene>
    <name evidence="4" type="ORF">QVD17_08225</name>
</gene>
<evidence type="ECO:0000256" key="2">
    <source>
        <dbReference type="SAM" id="Phobius"/>
    </source>
</evidence>
<keyword evidence="2" id="KW-1133">Transmembrane helix</keyword>
<name>A0AAD8KZA2_TARER</name>
<evidence type="ECO:0000256" key="1">
    <source>
        <dbReference type="SAM" id="MobiDB-lite"/>
    </source>
</evidence>
<dbReference type="SUPFAM" id="SSF53098">
    <property type="entry name" value="Ribonuclease H-like"/>
    <property type="match status" value="1"/>
</dbReference>
<reference evidence="4" key="1">
    <citation type="journal article" date="2023" name="bioRxiv">
        <title>Improved chromosome-level genome assembly for marigold (Tagetes erecta).</title>
        <authorList>
            <person name="Jiang F."/>
            <person name="Yuan L."/>
            <person name="Wang S."/>
            <person name="Wang H."/>
            <person name="Xu D."/>
            <person name="Wang A."/>
            <person name="Fan W."/>
        </authorList>
    </citation>
    <scope>NUCLEOTIDE SEQUENCE</scope>
    <source>
        <strain evidence="4">WSJ</strain>
        <tissue evidence="4">Leaf</tissue>
    </source>
</reference>
<organism evidence="4 5">
    <name type="scientific">Tagetes erecta</name>
    <name type="common">African marigold</name>
    <dbReference type="NCBI Taxonomy" id="13708"/>
    <lineage>
        <taxon>Eukaryota</taxon>
        <taxon>Viridiplantae</taxon>
        <taxon>Streptophyta</taxon>
        <taxon>Embryophyta</taxon>
        <taxon>Tracheophyta</taxon>
        <taxon>Spermatophyta</taxon>
        <taxon>Magnoliopsida</taxon>
        <taxon>eudicotyledons</taxon>
        <taxon>Gunneridae</taxon>
        <taxon>Pentapetalae</taxon>
        <taxon>asterids</taxon>
        <taxon>campanulids</taxon>
        <taxon>Asterales</taxon>
        <taxon>Asteraceae</taxon>
        <taxon>Asteroideae</taxon>
        <taxon>Heliantheae alliance</taxon>
        <taxon>Tageteae</taxon>
        <taxon>Tagetes</taxon>
    </lineage>
</organism>
<dbReference type="Proteomes" id="UP001229421">
    <property type="component" value="Unassembled WGS sequence"/>
</dbReference>
<dbReference type="AlphaFoldDB" id="A0AAD8KZA2"/>
<keyword evidence="2" id="KW-0472">Membrane</keyword>
<comment type="caution">
    <text evidence="4">The sequence shown here is derived from an EMBL/GenBank/DDBJ whole genome shotgun (WGS) entry which is preliminary data.</text>
</comment>
<feature type="region of interest" description="Disordered" evidence="1">
    <location>
        <begin position="160"/>
        <end position="196"/>
    </location>
</feature>
<feature type="transmembrane region" description="Helical" evidence="2">
    <location>
        <begin position="35"/>
        <end position="57"/>
    </location>
</feature>
<keyword evidence="2" id="KW-0812">Transmembrane</keyword>
<evidence type="ECO:0000313" key="4">
    <source>
        <dbReference type="EMBL" id="KAK1431683.1"/>
    </source>
</evidence>
<keyword evidence="5" id="KW-1185">Reference proteome</keyword>
<evidence type="ECO:0000313" key="5">
    <source>
        <dbReference type="Proteomes" id="UP001229421"/>
    </source>
</evidence>